<sequence>MLASTGLCSSASVSLRHVHALYSVPSQLQGFILRSLDRSEKVNRDADNAMERMPASPKIAGQISYIDNSRQFIQPHEQ</sequence>
<keyword evidence="2" id="KW-1185">Reference proteome</keyword>
<proteinExistence type="predicted"/>
<comment type="caution">
    <text evidence="1">The sequence shown here is derived from an EMBL/GenBank/DDBJ whole genome shotgun (WGS) entry which is preliminary data.</text>
</comment>
<evidence type="ECO:0000313" key="1">
    <source>
        <dbReference type="EMBL" id="RVD89745.1"/>
    </source>
</evidence>
<dbReference type="EMBL" id="SAEB01000001">
    <property type="protein sequence ID" value="RVD89745.1"/>
    <property type="molecule type" value="Genomic_DNA"/>
</dbReference>
<name>A0A437AEL3_ARTFL</name>
<accession>A0A437AEL3</accession>
<protein>
    <submittedName>
        <fullName evidence="1">Uncharacterized protein</fullName>
    </submittedName>
</protein>
<organism evidence="1 2">
    <name type="scientific">Arthrobotrys flagrans</name>
    <name type="common">Nematode-trapping fungus</name>
    <name type="synonym">Trichothecium flagrans</name>
    <dbReference type="NCBI Taxonomy" id="97331"/>
    <lineage>
        <taxon>Eukaryota</taxon>
        <taxon>Fungi</taxon>
        <taxon>Dikarya</taxon>
        <taxon>Ascomycota</taxon>
        <taxon>Pezizomycotina</taxon>
        <taxon>Orbiliomycetes</taxon>
        <taxon>Orbiliales</taxon>
        <taxon>Orbiliaceae</taxon>
        <taxon>Arthrobotrys</taxon>
    </lineage>
</organism>
<reference evidence="1 2" key="1">
    <citation type="submission" date="2019-01" db="EMBL/GenBank/DDBJ databases">
        <title>Intercellular communication is required for trap formation in the nematode-trapping fungus Duddingtonia flagrans.</title>
        <authorList>
            <person name="Youssar L."/>
            <person name="Wernet V."/>
            <person name="Hensel N."/>
            <person name="Hildebrandt H.-G."/>
            <person name="Fischer R."/>
        </authorList>
    </citation>
    <scope>NUCLEOTIDE SEQUENCE [LARGE SCALE GENOMIC DNA]</scope>
    <source>
        <strain evidence="1 2">CBS H-5679</strain>
    </source>
</reference>
<dbReference type="VEuPathDB" id="FungiDB:DFL_000738"/>
<evidence type="ECO:0000313" key="2">
    <source>
        <dbReference type="Proteomes" id="UP000283090"/>
    </source>
</evidence>
<dbReference type="AlphaFoldDB" id="A0A437AEL3"/>
<gene>
    <name evidence="1" type="ORF">DFL_000738</name>
</gene>
<dbReference type="Proteomes" id="UP000283090">
    <property type="component" value="Unassembled WGS sequence"/>
</dbReference>
<dbReference type="RefSeq" id="XP_067495289.1">
    <property type="nucleotide sequence ID" value="XM_067636953.1"/>
</dbReference>
<dbReference type="GeneID" id="93583049"/>